<name>A0A0L0G970_9EUKA</name>
<dbReference type="Proteomes" id="UP000054560">
    <property type="component" value="Unassembled WGS sequence"/>
</dbReference>
<organism evidence="2 3">
    <name type="scientific">Sphaeroforma arctica JP610</name>
    <dbReference type="NCBI Taxonomy" id="667725"/>
    <lineage>
        <taxon>Eukaryota</taxon>
        <taxon>Ichthyosporea</taxon>
        <taxon>Ichthyophonida</taxon>
        <taxon>Sphaeroforma</taxon>
    </lineage>
</organism>
<dbReference type="EMBL" id="KQ241696">
    <property type="protein sequence ID" value="KNC85545.1"/>
    <property type="molecule type" value="Genomic_DNA"/>
</dbReference>
<gene>
    <name evidence="2" type="ORF">SARC_02267</name>
</gene>
<sequence length="267" mass="29811">MYIHNELGCGKGDCDRHASHLKRIRDRYLDGIIAEEEDEADDEDKKAKVDGNGEGLVVIYEDTQKDQFNQICKSEGMVPKNDGFECCQWSKQCGFGSDGQYIPKCMVSNCCKEQGSNPRPEPTNPRPEPTNPGPEPTNPGPEPTNPPQSDNIRTCGSRNIQCDASKDMIINFLKECCKEEGKCGNLEKCSEDTCCMLEADLPPYVMTCETKLDVNENAFKCDAGDDVRTDGFLCCQWTPRDTWKTIECAPFGATIKCLERSCCVRDE</sequence>
<evidence type="ECO:0000313" key="3">
    <source>
        <dbReference type="Proteomes" id="UP000054560"/>
    </source>
</evidence>
<reference evidence="2 3" key="1">
    <citation type="submission" date="2011-02" db="EMBL/GenBank/DDBJ databases">
        <title>The Genome Sequence of Sphaeroforma arctica JP610.</title>
        <authorList>
            <consortium name="The Broad Institute Genome Sequencing Platform"/>
            <person name="Russ C."/>
            <person name="Cuomo C."/>
            <person name="Young S.K."/>
            <person name="Zeng Q."/>
            <person name="Gargeya S."/>
            <person name="Alvarado L."/>
            <person name="Berlin A."/>
            <person name="Chapman S.B."/>
            <person name="Chen Z."/>
            <person name="Freedman E."/>
            <person name="Gellesch M."/>
            <person name="Goldberg J."/>
            <person name="Griggs A."/>
            <person name="Gujja S."/>
            <person name="Heilman E."/>
            <person name="Heiman D."/>
            <person name="Howarth C."/>
            <person name="Mehta T."/>
            <person name="Neiman D."/>
            <person name="Pearson M."/>
            <person name="Roberts A."/>
            <person name="Saif S."/>
            <person name="Shea T."/>
            <person name="Shenoy N."/>
            <person name="Sisk P."/>
            <person name="Stolte C."/>
            <person name="Sykes S."/>
            <person name="White J."/>
            <person name="Yandava C."/>
            <person name="Burger G."/>
            <person name="Gray M.W."/>
            <person name="Holland P.W.H."/>
            <person name="King N."/>
            <person name="Lang F.B.F."/>
            <person name="Roger A.J."/>
            <person name="Ruiz-Trillo I."/>
            <person name="Haas B."/>
            <person name="Nusbaum C."/>
            <person name="Birren B."/>
        </authorList>
    </citation>
    <scope>NUCLEOTIDE SEQUENCE [LARGE SCALE GENOMIC DNA]</scope>
    <source>
        <strain evidence="2 3">JP610</strain>
    </source>
</reference>
<dbReference type="RefSeq" id="XP_014159447.1">
    <property type="nucleotide sequence ID" value="XM_014303972.1"/>
</dbReference>
<evidence type="ECO:0000313" key="2">
    <source>
        <dbReference type="EMBL" id="KNC85545.1"/>
    </source>
</evidence>
<proteinExistence type="predicted"/>
<keyword evidence="3" id="KW-1185">Reference proteome</keyword>
<protein>
    <submittedName>
        <fullName evidence="2">Uncharacterized protein</fullName>
    </submittedName>
</protein>
<dbReference type="AlphaFoldDB" id="A0A0L0G970"/>
<feature type="region of interest" description="Disordered" evidence="1">
    <location>
        <begin position="115"/>
        <end position="150"/>
    </location>
</feature>
<dbReference type="GeneID" id="25902771"/>
<evidence type="ECO:0000256" key="1">
    <source>
        <dbReference type="SAM" id="MobiDB-lite"/>
    </source>
</evidence>
<feature type="compositionally biased region" description="Pro residues" evidence="1">
    <location>
        <begin position="119"/>
        <end position="146"/>
    </location>
</feature>
<accession>A0A0L0G970</accession>